<evidence type="ECO:0000259" key="11">
    <source>
        <dbReference type="Pfam" id="PF16686"/>
    </source>
</evidence>
<keyword evidence="6" id="KW-0779">Telomere</keyword>
<dbReference type="GO" id="GO:0000783">
    <property type="term" value="C:nuclear telomere cap complex"/>
    <property type="evidence" value="ECO:0007669"/>
    <property type="project" value="TreeGrafter"/>
</dbReference>
<proteinExistence type="inferred from homology"/>
<dbReference type="InterPro" id="IPR011564">
    <property type="entry name" value="Telomer_end-bd_POT1/Cdc13"/>
</dbReference>
<feature type="region of interest" description="Disordered" evidence="9">
    <location>
        <begin position="459"/>
        <end position="482"/>
    </location>
</feature>
<evidence type="ECO:0000256" key="4">
    <source>
        <dbReference type="ARBA" id="ARBA00015253"/>
    </source>
</evidence>
<evidence type="ECO:0000256" key="9">
    <source>
        <dbReference type="SAM" id="MobiDB-lite"/>
    </source>
</evidence>
<feature type="domain" description="Protection of telomeres protein 1 ssDNA-binding" evidence="11">
    <location>
        <begin position="202"/>
        <end position="347"/>
    </location>
</feature>
<organism evidence="12 13">
    <name type="scientific">Aulographum hederae CBS 113979</name>
    <dbReference type="NCBI Taxonomy" id="1176131"/>
    <lineage>
        <taxon>Eukaryota</taxon>
        <taxon>Fungi</taxon>
        <taxon>Dikarya</taxon>
        <taxon>Ascomycota</taxon>
        <taxon>Pezizomycotina</taxon>
        <taxon>Dothideomycetes</taxon>
        <taxon>Pleosporomycetidae</taxon>
        <taxon>Aulographales</taxon>
        <taxon>Aulographaceae</taxon>
    </lineage>
</organism>
<dbReference type="Pfam" id="PF02765">
    <property type="entry name" value="POT1"/>
    <property type="match status" value="1"/>
</dbReference>
<dbReference type="Gene3D" id="2.40.50.140">
    <property type="entry name" value="Nucleic acid-binding proteins"/>
    <property type="match status" value="2"/>
</dbReference>
<dbReference type="GO" id="GO:0032210">
    <property type="term" value="P:regulation of telomere maintenance via telomerase"/>
    <property type="evidence" value="ECO:0007669"/>
    <property type="project" value="TreeGrafter"/>
</dbReference>
<comment type="subcellular location">
    <subcellularLocation>
        <location evidence="2">Chromosome</location>
        <location evidence="2">Telomere</location>
    </subcellularLocation>
    <subcellularLocation>
        <location evidence="1">Nucleus</location>
    </subcellularLocation>
</comment>
<dbReference type="GO" id="GO:0098505">
    <property type="term" value="F:G-rich strand telomeric DNA binding"/>
    <property type="evidence" value="ECO:0007669"/>
    <property type="project" value="TreeGrafter"/>
</dbReference>
<evidence type="ECO:0000259" key="10">
    <source>
        <dbReference type="Pfam" id="PF02765"/>
    </source>
</evidence>
<comment type="similarity">
    <text evidence="3">Belongs to the telombin family.</text>
</comment>
<dbReference type="OrthoDB" id="2186770at2759"/>
<dbReference type="FunFam" id="2.40.50.140:FF:000303">
    <property type="entry name" value="Protection of telomeres protein 1"/>
    <property type="match status" value="1"/>
</dbReference>
<reference evidence="12" key="1">
    <citation type="journal article" date="2020" name="Stud. Mycol.">
        <title>101 Dothideomycetes genomes: a test case for predicting lifestyles and emergence of pathogens.</title>
        <authorList>
            <person name="Haridas S."/>
            <person name="Albert R."/>
            <person name="Binder M."/>
            <person name="Bloem J."/>
            <person name="Labutti K."/>
            <person name="Salamov A."/>
            <person name="Andreopoulos B."/>
            <person name="Baker S."/>
            <person name="Barry K."/>
            <person name="Bills G."/>
            <person name="Bluhm B."/>
            <person name="Cannon C."/>
            <person name="Castanera R."/>
            <person name="Culley D."/>
            <person name="Daum C."/>
            <person name="Ezra D."/>
            <person name="Gonzalez J."/>
            <person name="Henrissat B."/>
            <person name="Kuo A."/>
            <person name="Liang C."/>
            <person name="Lipzen A."/>
            <person name="Lutzoni F."/>
            <person name="Magnuson J."/>
            <person name="Mondo S."/>
            <person name="Nolan M."/>
            <person name="Ohm R."/>
            <person name="Pangilinan J."/>
            <person name="Park H.-J."/>
            <person name="Ramirez L."/>
            <person name="Alfaro M."/>
            <person name="Sun H."/>
            <person name="Tritt A."/>
            <person name="Yoshinaga Y."/>
            <person name="Zwiers L.-H."/>
            <person name="Turgeon B."/>
            <person name="Goodwin S."/>
            <person name="Spatafora J."/>
            <person name="Crous P."/>
            <person name="Grigoriev I."/>
        </authorList>
    </citation>
    <scope>NUCLEOTIDE SEQUENCE</scope>
    <source>
        <strain evidence="12">CBS 113979</strain>
    </source>
</reference>
<evidence type="ECO:0000256" key="6">
    <source>
        <dbReference type="ARBA" id="ARBA00022895"/>
    </source>
</evidence>
<feature type="region of interest" description="Disordered" evidence="9">
    <location>
        <begin position="342"/>
        <end position="382"/>
    </location>
</feature>
<keyword evidence="13" id="KW-1185">Reference proteome</keyword>
<dbReference type="AlphaFoldDB" id="A0A6G1GKG1"/>
<keyword evidence="7" id="KW-0238">DNA-binding</keyword>
<dbReference type="PANTHER" id="PTHR14513:SF0">
    <property type="entry name" value="PROTECTION OF TELOMERES PROTEIN 1"/>
    <property type="match status" value="1"/>
</dbReference>
<evidence type="ECO:0000256" key="7">
    <source>
        <dbReference type="ARBA" id="ARBA00023125"/>
    </source>
</evidence>
<dbReference type="Pfam" id="PF16686">
    <property type="entry name" value="POT1PC"/>
    <property type="match status" value="1"/>
</dbReference>
<dbReference type="InterPro" id="IPR032042">
    <property type="entry name" value="POT1PC"/>
</dbReference>
<evidence type="ECO:0000256" key="5">
    <source>
        <dbReference type="ARBA" id="ARBA00022454"/>
    </source>
</evidence>
<dbReference type="Proteomes" id="UP000800041">
    <property type="component" value="Unassembled WGS sequence"/>
</dbReference>
<dbReference type="SUPFAM" id="SSF50249">
    <property type="entry name" value="Nucleic acid-binding proteins"/>
    <property type="match status" value="2"/>
</dbReference>
<evidence type="ECO:0000313" key="12">
    <source>
        <dbReference type="EMBL" id="KAF1981249.1"/>
    </source>
</evidence>
<dbReference type="PANTHER" id="PTHR14513">
    <property type="entry name" value="PROTECTION OF TELOMERES 1"/>
    <property type="match status" value="1"/>
</dbReference>
<evidence type="ECO:0000256" key="8">
    <source>
        <dbReference type="ARBA" id="ARBA00023242"/>
    </source>
</evidence>
<evidence type="ECO:0000313" key="13">
    <source>
        <dbReference type="Proteomes" id="UP000800041"/>
    </source>
</evidence>
<evidence type="ECO:0000256" key="3">
    <source>
        <dbReference type="ARBA" id="ARBA00008442"/>
    </source>
</evidence>
<feature type="domain" description="Telomeric single stranded DNA binding POT1/Cdc13" evidence="10">
    <location>
        <begin position="13"/>
        <end position="117"/>
    </location>
</feature>
<protein>
    <recommendedName>
        <fullName evidence="4">Protection of telomeres protein 1</fullName>
    </recommendedName>
</protein>
<dbReference type="GO" id="GO:0010521">
    <property type="term" value="F:telomerase inhibitor activity"/>
    <property type="evidence" value="ECO:0007669"/>
    <property type="project" value="TreeGrafter"/>
</dbReference>
<gene>
    <name evidence="12" type="ORF">K402DRAFT_239699</name>
</gene>
<evidence type="ECO:0000256" key="1">
    <source>
        <dbReference type="ARBA" id="ARBA00004123"/>
    </source>
</evidence>
<keyword evidence="5" id="KW-0158">Chromosome</keyword>
<evidence type="ECO:0000256" key="2">
    <source>
        <dbReference type="ARBA" id="ARBA00004574"/>
    </source>
</evidence>
<dbReference type="InterPro" id="IPR028389">
    <property type="entry name" value="POT1"/>
</dbReference>
<keyword evidence="8" id="KW-0539">Nucleus</keyword>
<sequence length="599" mass="67243">MDSRSELGEPEGFLSLSDATNVAPGTKVSVIGVAIDYLPPKAIGGGKVSSTITLKDHTLPDGMKLKWFTRPGKHVLPPFKINDVVVVRKVETSDYYDKRCVIRKDDSAFIVFDDKMPEPSSLQDGWNLKHLASSTEGRPHQPPSHKEKLYAIKLNAWHVRNGVLKVYDGAGNADTAPASITPNPPLPRQNNVPGRAQKFSLLEKVIVDKFYDIDVEIMKAFPASDGTLSLYVTDYTSNSLFFNYKRSKEGNAAVEGYPDSGDWPGPGGTLTLQITLWEPHASYARDNLAPGCFAQLRNVRIKMSNSGQLEGTMWTDRQRPSQIDVKGLKETDWRVQAIVERKQAYDTSTKPKKESKKERKRREKMESEKAKKSANVSEHETENMNVVALSKPADLSGNIRSAYTDIPTIPLSAIWDNRHLHGKTPAGTERQLPFINMRCRANVRVVDFYPHNLQDFAQSLDDPTFNPPHSDDEDDSVSYERASGTPNRWQWAFCLLVEDAKPPAEEKDPVRLKLMVDDACGQYLLKLDAEDLRENPHLLGRLREKLFLLWGDLEEKKAAGILSTPSSMAFECCIQEYGVPTGSNDEWMRMHRLFGTTII</sequence>
<accession>A0A6G1GKG1</accession>
<dbReference type="InterPro" id="IPR012340">
    <property type="entry name" value="NA-bd_OB-fold"/>
</dbReference>
<dbReference type="EMBL" id="ML977203">
    <property type="protein sequence ID" value="KAF1981249.1"/>
    <property type="molecule type" value="Genomic_DNA"/>
</dbReference>
<dbReference type="GO" id="GO:0016233">
    <property type="term" value="P:telomere capping"/>
    <property type="evidence" value="ECO:0007669"/>
    <property type="project" value="TreeGrafter"/>
</dbReference>
<name>A0A6G1GKG1_9PEZI</name>